<dbReference type="Proteomes" id="UP000477722">
    <property type="component" value="Unassembled WGS sequence"/>
</dbReference>
<keyword evidence="2" id="KW-1185">Reference proteome</keyword>
<sequence length="75" mass="8224">MTTVKCGCGGAIRINNQGRPQCDRCGQYYGYAPPPPTHAGLHRAARCRALLARCHAARQATRHRRQASRRVLAAP</sequence>
<name>A0A6G4X6F5_9ACTN</name>
<proteinExistence type="predicted"/>
<gene>
    <name evidence="1" type="ORF">G5C65_31735</name>
</gene>
<reference evidence="1 2" key="1">
    <citation type="submission" date="2020-02" db="EMBL/GenBank/DDBJ databases">
        <title>Whole-genome analyses of novel actinobacteria.</title>
        <authorList>
            <person name="Sahin N."/>
            <person name="Tatar D."/>
        </authorList>
    </citation>
    <scope>NUCLEOTIDE SEQUENCE [LARGE SCALE GENOMIC DNA]</scope>
    <source>
        <strain evidence="1 2">SB3404</strain>
    </source>
</reference>
<evidence type="ECO:0000313" key="1">
    <source>
        <dbReference type="EMBL" id="NGO72833.1"/>
    </source>
</evidence>
<organism evidence="1 2">
    <name type="scientific">Streptomyces boncukensis</name>
    <dbReference type="NCBI Taxonomy" id="2711219"/>
    <lineage>
        <taxon>Bacteria</taxon>
        <taxon>Bacillati</taxon>
        <taxon>Actinomycetota</taxon>
        <taxon>Actinomycetes</taxon>
        <taxon>Kitasatosporales</taxon>
        <taxon>Streptomycetaceae</taxon>
        <taxon>Streptomyces</taxon>
    </lineage>
</organism>
<protein>
    <submittedName>
        <fullName evidence="1">Uncharacterized protein</fullName>
    </submittedName>
</protein>
<dbReference type="EMBL" id="JAAKZZ010000551">
    <property type="protein sequence ID" value="NGO72833.1"/>
    <property type="molecule type" value="Genomic_DNA"/>
</dbReference>
<accession>A0A6G4X6F5</accession>
<dbReference type="AlphaFoldDB" id="A0A6G4X6F5"/>
<comment type="caution">
    <text evidence="1">The sequence shown here is derived from an EMBL/GenBank/DDBJ whole genome shotgun (WGS) entry which is preliminary data.</text>
</comment>
<evidence type="ECO:0000313" key="2">
    <source>
        <dbReference type="Proteomes" id="UP000477722"/>
    </source>
</evidence>
<dbReference type="RefSeq" id="WP_165302497.1">
    <property type="nucleotide sequence ID" value="NZ_JAAKZZ010000551.1"/>
</dbReference>